<dbReference type="EC" id="2.1.3.2" evidence="3 8"/>
<accession>A0A1F7GV87</accession>
<dbReference type="PANTHER" id="PTHR45753">
    <property type="entry name" value="ORNITHINE CARBAMOYLTRANSFERASE, MITOCHONDRIAL"/>
    <property type="match status" value="1"/>
</dbReference>
<evidence type="ECO:0000256" key="5">
    <source>
        <dbReference type="ARBA" id="ARBA00022975"/>
    </source>
</evidence>
<dbReference type="UniPathway" id="UPA00070">
    <property type="reaction ID" value="UER00116"/>
</dbReference>
<dbReference type="GO" id="GO:0016597">
    <property type="term" value="F:amino acid binding"/>
    <property type="evidence" value="ECO:0007669"/>
    <property type="project" value="InterPro"/>
</dbReference>
<reference evidence="12 13" key="1">
    <citation type="journal article" date="2016" name="Nat. Commun.">
        <title>Thousands of microbial genomes shed light on interconnected biogeochemical processes in an aquifer system.</title>
        <authorList>
            <person name="Anantharaman K."/>
            <person name="Brown C.T."/>
            <person name="Hug L.A."/>
            <person name="Sharon I."/>
            <person name="Castelle C.J."/>
            <person name="Probst A.J."/>
            <person name="Thomas B.C."/>
            <person name="Singh A."/>
            <person name="Wilkins M.J."/>
            <person name="Karaoz U."/>
            <person name="Brodie E.L."/>
            <person name="Williams K.H."/>
            <person name="Hubbard S.S."/>
            <person name="Banfield J.F."/>
        </authorList>
    </citation>
    <scope>NUCLEOTIDE SEQUENCE [LARGE SCALE GENOMIC DNA]</scope>
</reference>
<feature type="domain" description="Aspartate/ornithine carbamoyltransferase carbamoyl-P binding" evidence="11">
    <location>
        <begin position="10"/>
        <end position="156"/>
    </location>
</feature>
<evidence type="ECO:0000313" key="13">
    <source>
        <dbReference type="Proteomes" id="UP000177159"/>
    </source>
</evidence>
<dbReference type="FunFam" id="3.40.50.1370:FF:000002">
    <property type="entry name" value="Aspartate carbamoyltransferase 2"/>
    <property type="match status" value="1"/>
</dbReference>
<evidence type="ECO:0000256" key="8">
    <source>
        <dbReference type="NCBIfam" id="TIGR00670"/>
    </source>
</evidence>
<comment type="catalytic activity">
    <reaction evidence="7">
        <text>carbamoyl phosphate + L-aspartate = N-carbamoyl-L-aspartate + phosphate + H(+)</text>
        <dbReference type="Rhea" id="RHEA:20013"/>
        <dbReference type="ChEBI" id="CHEBI:15378"/>
        <dbReference type="ChEBI" id="CHEBI:29991"/>
        <dbReference type="ChEBI" id="CHEBI:32814"/>
        <dbReference type="ChEBI" id="CHEBI:43474"/>
        <dbReference type="ChEBI" id="CHEBI:58228"/>
        <dbReference type="EC" id="2.1.3.2"/>
    </reaction>
</comment>
<evidence type="ECO:0000256" key="7">
    <source>
        <dbReference type="ARBA" id="ARBA00048859"/>
    </source>
</evidence>
<dbReference type="Pfam" id="PF02729">
    <property type="entry name" value="OTCace_N"/>
    <property type="match status" value="1"/>
</dbReference>
<comment type="similarity">
    <text evidence="2">Belongs to the aspartate/ornithine carbamoyltransferase superfamily. ATCase family.</text>
</comment>
<evidence type="ECO:0000256" key="2">
    <source>
        <dbReference type="ARBA" id="ARBA00008896"/>
    </source>
</evidence>
<dbReference type="NCBIfam" id="NF002032">
    <property type="entry name" value="PRK00856.1"/>
    <property type="match status" value="1"/>
</dbReference>
<comment type="function">
    <text evidence="6">Catalyzes the condensation of carbamoyl phosphate and aspartate to form carbamoyl aspartate and inorganic phosphate, the committed step in the de novo pyrimidine nucleotide biosynthesis pathway.</text>
</comment>
<dbReference type="InterPro" id="IPR006130">
    <property type="entry name" value="Asp/Orn_carbamoylTrfase"/>
</dbReference>
<keyword evidence="4 9" id="KW-0808">Transferase</keyword>
<dbReference type="Proteomes" id="UP000177159">
    <property type="component" value="Unassembled WGS sequence"/>
</dbReference>
<comment type="caution">
    <text evidence="12">The sequence shown here is derived from an EMBL/GenBank/DDBJ whole genome shotgun (WGS) entry which is preliminary data.</text>
</comment>
<keyword evidence="5" id="KW-0665">Pyrimidine biosynthesis</keyword>
<dbReference type="GO" id="GO:0044205">
    <property type="term" value="P:'de novo' UMP biosynthetic process"/>
    <property type="evidence" value="ECO:0007669"/>
    <property type="project" value="UniProtKB-UniPathway"/>
</dbReference>
<proteinExistence type="inferred from homology"/>
<protein>
    <recommendedName>
        <fullName evidence="3 8">Aspartate carbamoyltransferase</fullName>
        <ecNumber evidence="3 8">2.1.3.2</ecNumber>
    </recommendedName>
</protein>
<dbReference type="PRINTS" id="PR00101">
    <property type="entry name" value="ATCASE"/>
</dbReference>
<evidence type="ECO:0000313" key="12">
    <source>
        <dbReference type="EMBL" id="OGK22526.1"/>
    </source>
</evidence>
<dbReference type="SUPFAM" id="SSF53671">
    <property type="entry name" value="Aspartate/ornithine carbamoyltransferase"/>
    <property type="match status" value="1"/>
</dbReference>
<dbReference type="Pfam" id="PF00185">
    <property type="entry name" value="OTCace"/>
    <property type="match status" value="1"/>
</dbReference>
<dbReference type="InterPro" id="IPR006132">
    <property type="entry name" value="Asp/Orn_carbamoyltranf_P-bd"/>
</dbReference>
<evidence type="ECO:0000256" key="9">
    <source>
        <dbReference type="RuleBase" id="RU003634"/>
    </source>
</evidence>
<name>A0A1F7GV87_9BACT</name>
<evidence type="ECO:0000256" key="1">
    <source>
        <dbReference type="ARBA" id="ARBA00004852"/>
    </source>
</evidence>
<dbReference type="PANTHER" id="PTHR45753:SF6">
    <property type="entry name" value="ASPARTATE CARBAMOYLTRANSFERASE"/>
    <property type="match status" value="1"/>
</dbReference>
<dbReference type="InterPro" id="IPR002082">
    <property type="entry name" value="Asp_carbamoyltransf"/>
</dbReference>
<dbReference type="InterPro" id="IPR036901">
    <property type="entry name" value="Asp/Orn_carbamoylTrfase_sf"/>
</dbReference>
<evidence type="ECO:0000259" key="11">
    <source>
        <dbReference type="Pfam" id="PF02729"/>
    </source>
</evidence>
<gene>
    <name evidence="12" type="ORF">A3C24_05175</name>
</gene>
<dbReference type="EMBL" id="MFZM01000041">
    <property type="protein sequence ID" value="OGK22526.1"/>
    <property type="molecule type" value="Genomic_DNA"/>
</dbReference>
<evidence type="ECO:0000256" key="6">
    <source>
        <dbReference type="ARBA" id="ARBA00043884"/>
    </source>
</evidence>
<evidence type="ECO:0000259" key="10">
    <source>
        <dbReference type="Pfam" id="PF00185"/>
    </source>
</evidence>
<dbReference type="PRINTS" id="PR00100">
    <property type="entry name" value="AOTCASE"/>
</dbReference>
<dbReference type="InterPro" id="IPR006131">
    <property type="entry name" value="Asp_carbamoyltransf_Asp/Orn-bd"/>
</dbReference>
<evidence type="ECO:0000256" key="4">
    <source>
        <dbReference type="ARBA" id="ARBA00022679"/>
    </source>
</evidence>
<feature type="domain" description="Aspartate/ornithine carbamoyltransferase Asp/Orn-binding" evidence="10">
    <location>
        <begin position="163"/>
        <end position="315"/>
    </location>
</feature>
<dbReference type="Gene3D" id="3.40.50.1370">
    <property type="entry name" value="Aspartate/ornithine carbamoyltransferase"/>
    <property type="match status" value="2"/>
</dbReference>
<organism evidence="12 13">
    <name type="scientific">Candidatus Roizmanbacteria bacterium RIFCSPHIGHO2_02_FULL_37_24</name>
    <dbReference type="NCBI Taxonomy" id="1802037"/>
    <lineage>
        <taxon>Bacteria</taxon>
        <taxon>Candidatus Roizmaniibacteriota</taxon>
    </lineage>
</organism>
<comment type="pathway">
    <text evidence="1">Pyrimidine metabolism; UMP biosynthesis via de novo pathway; (S)-dihydroorotate from bicarbonate: step 2/3.</text>
</comment>
<evidence type="ECO:0000256" key="3">
    <source>
        <dbReference type="ARBA" id="ARBA00013008"/>
    </source>
</evidence>
<dbReference type="GO" id="GO:0006520">
    <property type="term" value="P:amino acid metabolic process"/>
    <property type="evidence" value="ECO:0007669"/>
    <property type="project" value="InterPro"/>
</dbReference>
<dbReference type="GO" id="GO:0006207">
    <property type="term" value="P:'de novo' pyrimidine nucleobase biosynthetic process"/>
    <property type="evidence" value="ECO:0007669"/>
    <property type="project" value="InterPro"/>
</dbReference>
<dbReference type="GO" id="GO:0004070">
    <property type="term" value="F:aspartate carbamoyltransferase activity"/>
    <property type="evidence" value="ECO:0007669"/>
    <property type="project" value="UniProtKB-UniRule"/>
</dbReference>
<dbReference type="NCBIfam" id="TIGR00670">
    <property type="entry name" value="asp_carb_tr"/>
    <property type="match status" value="1"/>
</dbReference>
<sequence>MTKNNPFFNKSFISIDQISSKADVDFIFKVADKMKYVVEKNKHFEPLKGKTVAVLFYQPSTRTFTSFVGAAKRLGAYVIDIHEMDSFSSAVKGETLEDTIKSIHQTTGANAIVLRHPEDNSGELAESASYVPVINGGSGKKEHPTQALLDLYTIYEKFKRLDNLHIMMVGDLLYGRTIKSLAKLLVKIGKNIHITFVSPKELKAPKELVKTLREKAEVSQKSVFGQSINDVDVIYMTRVQKEWFEKEGKVDEYERLKLKFIMDLELVRKMNKDAIIMHPLPRVGEILQEVDDNPRAFYFRQMRSGLYIRMALLHSILLP</sequence>
<dbReference type="AlphaFoldDB" id="A0A1F7GV87"/>